<dbReference type="InterPro" id="IPR003439">
    <property type="entry name" value="ABC_transporter-like_ATP-bd"/>
</dbReference>
<dbReference type="Gene3D" id="3.40.50.300">
    <property type="entry name" value="P-loop containing nucleotide triphosphate hydrolases"/>
    <property type="match status" value="1"/>
</dbReference>
<sequence>MNDHKMHAGNPVIEATGLAKQYGKFTALKGVDFTIPLGRIFGVIGANGAGKTTLLNAILGLIPFDGDVRVLGKDPGRQRDELMKEVCFIADVATLPRWMKVSQLLDYVEGVHPRFSRTATLNFLERTKIPQNKAIKALSKGMVTQLHLAIVMGIDARLLVLDEPTLGLDILFRKAFYRDLLEEYFDEERTIIVTTHQVEEIEHILSDVMFIRDGEIVLDAPADDLNERFFELVTDNDHADAARALNPIQESRSLGRCSFVYEGADRAALKQLGDIRRMSLADIFVAKMSGDGA</sequence>
<feature type="domain" description="ABC transporter" evidence="4">
    <location>
        <begin position="13"/>
        <end position="238"/>
    </location>
</feature>
<evidence type="ECO:0000313" key="6">
    <source>
        <dbReference type="Proteomes" id="UP000322084"/>
    </source>
</evidence>
<dbReference type="InterPro" id="IPR027417">
    <property type="entry name" value="P-loop_NTPase"/>
</dbReference>
<dbReference type="CDD" id="cd03230">
    <property type="entry name" value="ABC_DR_subfamily_A"/>
    <property type="match status" value="1"/>
</dbReference>
<keyword evidence="2" id="KW-0547">Nucleotide-binding</keyword>
<dbReference type="Pfam" id="PF00005">
    <property type="entry name" value="ABC_tran"/>
    <property type="match status" value="1"/>
</dbReference>
<name>A0A5A7MWS4_9PROT</name>
<dbReference type="SUPFAM" id="SSF52540">
    <property type="entry name" value="P-loop containing nucleoside triphosphate hydrolases"/>
    <property type="match status" value="1"/>
</dbReference>
<dbReference type="PANTHER" id="PTHR42939:SF1">
    <property type="entry name" value="ABC TRANSPORTER ATP-BINDING PROTEIN ALBC-RELATED"/>
    <property type="match status" value="1"/>
</dbReference>
<dbReference type="SMART" id="SM00382">
    <property type="entry name" value="AAA"/>
    <property type="match status" value="1"/>
</dbReference>
<reference evidence="5 6" key="1">
    <citation type="submission" date="2019-09" db="EMBL/GenBank/DDBJ databases">
        <title>NBRP : Genome information of microbial organism related human and environment.</title>
        <authorList>
            <person name="Hattori M."/>
            <person name="Oshima K."/>
            <person name="Inaba H."/>
            <person name="Suda W."/>
            <person name="Sakamoto M."/>
            <person name="Iino T."/>
            <person name="Kitahara M."/>
            <person name="Oshida Y."/>
            <person name="Iida T."/>
            <person name="Kudo T."/>
            <person name="Itoh T."/>
            <person name="Ohkuma M."/>
        </authorList>
    </citation>
    <scope>NUCLEOTIDE SEQUENCE [LARGE SCALE GENOMIC DNA]</scope>
    <source>
        <strain evidence="5 6">Hi-2</strain>
    </source>
</reference>
<dbReference type="InterPro" id="IPR051782">
    <property type="entry name" value="ABC_Transporter_VariousFunc"/>
</dbReference>
<gene>
    <name evidence="5" type="primary">nodI</name>
    <name evidence="5" type="ORF">JCM17844_29960</name>
</gene>
<proteinExistence type="predicted"/>
<dbReference type="RefSeq" id="WP_210432030.1">
    <property type="nucleotide sequence ID" value="NZ_BKCL01000020.1"/>
</dbReference>
<evidence type="ECO:0000313" key="5">
    <source>
        <dbReference type="EMBL" id="GEQ99359.1"/>
    </source>
</evidence>
<dbReference type="InterPro" id="IPR003593">
    <property type="entry name" value="AAA+_ATPase"/>
</dbReference>
<comment type="caution">
    <text evidence="5">The sequence shown here is derived from an EMBL/GenBank/DDBJ whole genome shotgun (WGS) entry which is preliminary data.</text>
</comment>
<keyword evidence="3 5" id="KW-0067">ATP-binding</keyword>
<dbReference type="AlphaFoldDB" id="A0A5A7MWS4"/>
<dbReference type="Proteomes" id="UP000322084">
    <property type="component" value="Unassembled WGS sequence"/>
</dbReference>
<protein>
    <submittedName>
        <fullName evidence="5">ABC transporter ATP-binding protein</fullName>
    </submittedName>
</protein>
<evidence type="ECO:0000256" key="2">
    <source>
        <dbReference type="ARBA" id="ARBA00022741"/>
    </source>
</evidence>
<evidence type="ECO:0000259" key="4">
    <source>
        <dbReference type="PROSITE" id="PS50893"/>
    </source>
</evidence>
<evidence type="ECO:0000256" key="1">
    <source>
        <dbReference type="ARBA" id="ARBA00022448"/>
    </source>
</evidence>
<dbReference type="GO" id="GO:0016887">
    <property type="term" value="F:ATP hydrolysis activity"/>
    <property type="evidence" value="ECO:0007669"/>
    <property type="project" value="InterPro"/>
</dbReference>
<keyword evidence="1" id="KW-0813">Transport</keyword>
<dbReference type="PANTHER" id="PTHR42939">
    <property type="entry name" value="ABC TRANSPORTER ATP-BINDING PROTEIN ALBC-RELATED"/>
    <property type="match status" value="1"/>
</dbReference>
<evidence type="ECO:0000256" key="3">
    <source>
        <dbReference type="ARBA" id="ARBA00022840"/>
    </source>
</evidence>
<dbReference type="GO" id="GO:0005524">
    <property type="term" value="F:ATP binding"/>
    <property type="evidence" value="ECO:0007669"/>
    <property type="project" value="UniProtKB-KW"/>
</dbReference>
<organism evidence="5 6">
    <name type="scientific">Iodidimonas gelatinilytica</name>
    <dbReference type="NCBI Taxonomy" id="1236966"/>
    <lineage>
        <taxon>Bacteria</taxon>
        <taxon>Pseudomonadati</taxon>
        <taxon>Pseudomonadota</taxon>
        <taxon>Alphaproteobacteria</taxon>
        <taxon>Iodidimonadales</taxon>
        <taxon>Iodidimonadaceae</taxon>
        <taxon>Iodidimonas</taxon>
    </lineage>
</organism>
<dbReference type="EMBL" id="BKCL01000020">
    <property type="protein sequence ID" value="GEQ99359.1"/>
    <property type="molecule type" value="Genomic_DNA"/>
</dbReference>
<accession>A0A5A7MWS4</accession>
<dbReference type="PROSITE" id="PS50893">
    <property type="entry name" value="ABC_TRANSPORTER_2"/>
    <property type="match status" value="1"/>
</dbReference>